<dbReference type="Proteomes" id="UP000318405">
    <property type="component" value="Unassembled WGS sequence"/>
</dbReference>
<sequence length="271" mass="29139">MPSPRKPESAIDVGGVPRERILGWLADQLKVARFRDYAPNGLQVEGRAEIRRIVTGVTACEALLRAAIERDADAVLVHHGWFWRNEDPRIIGTRRRRIGLALAHDLNLLAYHLPLDAHPVWGNNAQLARVLGLLPDAAPDEGGPLTLGSEGLLWAGTAPGLPTLAALAARVRERLGREPLLVGEPDMPLGRVVWCTGAAQGMMQDAIDGGATVYITGEASEPTTHLARETGTGFIGAGHHATERYGVQALGQALAEHFPLEVTFVDIDNPV</sequence>
<feature type="binding site" evidence="3">
    <location>
        <position position="79"/>
    </location>
    <ligand>
        <name>a divalent metal cation</name>
        <dbReference type="ChEBI" id="CHEBI:60240"/>
        <label>1</label>
    </ligand>
</feature>
<organism evidence="4 5">
    <name type="scientific">Verticiella sediminum</name>
    <dbReference type="NCBI Taxonomy" id="1247510"/>
    <lineage>
        <taxon>Bacteria</taxon>
        <taxon>Pseudomonadati</taxon>
        <taxon>Pseudomonadota</taxon>
        <taxon>Betaproteobacteria</taxon>
        <taxon>Burkholderiales</taxon>
        <taxon>Alcaligenaceae</taxon>
        <taxon>Verticiella</taxon>
    </lineage>
</organism>
<protein>
    <submittedName>
        <fullName evidence="4">Nif3-like dinuclear metal center hexameric protein</fullName>
    </submittedName>
</protein>
<dbReference type="PANTHER" id="PTHR13799:SF14">
    <property type="entry name" value="GTP CYCLOHYDROLASE 1 TYPE 2 HOMOLOG"/>
    <property type="match status" value="1"/>
</dbReference>
<dbReference type="RefSeq" id="WP_143951169.1">
    <property type="nucleotide sequence ID" value="NZ_BAABMB010000005.1"/>
</dbReference>
<feature type="binding site" evidence="3">
    <location>
        <position position="78"/>
    </location>
    <ligand>
        <name>a divalent metal cation</name>
        <dbReference type="ChEBI" id="CHEBI:60240"/>
        <label>1</label>
    </ligand>
</feature>
<dbReference type="AlphaFoldDB" id="A0A556A830"/>
<proteinExistence type="inferred from homology"/>
<feature type="binding site" evidence="3">
    <location>
        <position position="116"/>
    </location>
    <ligand>
        <name>a divalent metal cation</name>
        <dbReference type="ChEBI" id="CHEBI:60240"/>
        <label>1</label>
    </ligand>
</feature>
<dbReference type="Gene3D" id="3.40.1390.30">
    <property type="entry name" value="NIF3 (NGG1p interacting factor 3)-like"/>
    <property type="match status" value="2"/>
</dbReference>
<dbReference type="InterPro" id="IPR036069">
    <property type="entry name" value="DUF34/NIF3_sf"/>
</dbReference>
<comment type="caution">
    <text evidence="4">The sequence shown here is derived from an EMBL/GenBank/DDBJ whole genome shotgun (WGS) entry which is preliminary data.</text>
</comment>
<keyword evidence="2 3" id="KW-0479">Metal-binding</keyword>
<dbReference type="OrthoDB" id="9800881at2"/>
<dbReference type="GO" id="GO:0005737">
    <property type="term" value="C:cytoplasm"/>
    <property type="evidence" value="ECO:0007669"/>
    <property type="project" value="TreeGrafter"/>
</dbReference>
<evidence type="ECO:0000313" key="5">
    <source>
        <dbReference type="Proteomes" id="UP000318405"/>
    </source>
</evidence>
<dbReference type="NCBIfam" id="TIGR00486">
    <property type="entry name" value="YbgI_SA1388"/>
    <property type="match status" value="1"/>
</dbReference>
<dbReference type="EMBL" id="VLTJ01000042">
    <property type="protein sequence ID" value="TSH89054.1"/>
    <property type="molecule type" value="Genomic_DNA"/>
</dbReference>
<dbReference type="InterPro" id="IPR002678">
    <property type="entry name" value="DUF34/NIF3"/>
</dbReference>
<gene>
    <name evidence="4" type="ORF">FOZ76_25920</name>
</gene>
<dbReference type="PANTHER" id="PTHR13799">
    <property type="entry name" value="NGG1 INTERACTING FACTOR 3"/>
    <property type="match status" value="1"/>
</dbReference>
<evidence type="ECO:0000256" key="3">
    <source>
        <dbReference type="PIRSR" id="PIRSR602678-1"/>
    </source>
</evidence>
<comment type="similarity">
    <text evidence="1">Belongs to the GTP cyclohydrolase I type 2/NIF3 family.</text>
</comment>
<feature type="binding site" evidence="3">
    <location>
        <position position="243"/>
    </location>
    <ligand>
        <name>a divalent metal cation</name>
        <dbReference type="ChEBI" id="CHEBI:60240"/>
        <label>1</label>
    </ligand>
</feature>
<name>A0A556A830_9BURK</name>
<keyword evidence="5" id="KW-1185">Reference proteome</keyword>
<accession>A0A556A830</accession>
<dbReference type="SUPFAM" id="SSF102705">
    <property type="entry name" value="NIF3 (NGG1p interacting factor 3)-like"/>
    <property type="match status" value="1"/>
</dbReference>
<dbReference type="Pfam" id="PF01784">
    <property type="entry name" value="DUF34_NIF3"/>
    <property type="match status" value="1"/>
</dbReference>
<evidence type="ECO:0000256" key="2">
    <source>
        <dbReference type="ARBA" id="ARBA00022723"/>
    </source>
</evidence>
<evidence type="ECO:0000313" key="4">
    <source>
        <dbReference type="EMBL" id="TSH89054.1"/>
    </source>
</evidence>
<dbReference type="GO" id="GO:0046872">
    <property type="term" value="F:metal ion binding"/>
    <property type="evidence" value="ECO:0007669"/>
    <property type="project" value="UniProtKB-KW"/>
</dbReference>
<feature type="binding site" evidence="3">
    <location>
        <position position="239"/>
    </location>
    <ligand>
        <name>a divalent metal cation</name>
        <dbReference type="ChEBI" id="CHEBI:60240"/>
        <label>1</label>
    </ligand>
</feature>
<evidence type="ECO:0000256" key="1">
    <source>
        <dbReference type="ARBA" id="ARBA00006964"/>
    </source>
</evidence>
<reference evidence="4 5" key="1">
    <citation type="submission" date="2019-07" db="EMBL/GenBank/DDBJ databases">
        <title>Qingshengfaniella alkalisoli gen. nov., sp. nov., isolated from saline soil.</title>
        <authorList>
            <person name="Xu L."/>
            <person name="Huang X.-X."/>
            <person name="Sun J.-Q."/>
        </authorList>
    </citation>
    <scope>NUCLEOTIDE SEQUENCE [LARGE SCALE GENOMIC DNA]</scope>
    <source>
        <strain evidence="4 5">DSM 27279</strain>
    </source>
</reference>